<evidence type="ECO:0008006" key="3">
    <source>
        <dbReference type="Google" id="ProtNLM"/>
    </source>
</evidence>
<accession>A0AA88KWL4</accession>
<dbReference type="PANTHER" id="PTHR47027">
    <property type="entry name" value="REVERSE TRANSCRIPTASE DOMAIN-CONTAINING PROTEIN"/>
    <property type="match status" value="1"/>
</dbReference>
<keyword evidence="2" id="KW-1185">Reference proteome</keyword>
<name>A0AA88KWL4_ARTSF</name>
<evidence type="ECO:0000313" key="2">
    <source>
        <dbReference type="Proteomes" id="UP001187531"/>
    </source>
</evidence>
<dbReference type="AlphaFoldDB" id="A0AA88KWL4"/>
<organism evidence="1 2">
    <name type="scientific">Artemia franciscana</name>
    <name type="common">Brine shrimp</name>
    <name type="synonym">Artemia sanfranciscana</name>
    <dbReference type="NCBI Taxonomy" id="6661"/>
    <lineage>
        <taxon>Eukaryota</taxon>
        <taxon>Metazoa</taxon>
        <taxon>Ecdysozoa</taxon>
        <taxon>Arthropoda</taxon>
        <taxon>Crustacea</taxon>
        <taxon>Branchiopoda</taxon>
        <taxon>Anostraca</taxon>
        <taxon>Artemiidae</taxon>
        <taxon>Artemia</taxon>
    </lineage>
</organism>
<evidence type="ECO:0000313" key="1">
    <source>
        <dbReference type="EMBL" id="KAK2704921.1"/>
    </source>
</evidence>
<sequence>MVLMDQCRNIIREIWQPKQASFMSDRSTNEQIITFRGIVEKSTEFQQKAFVAFVNFPAAFDSVDREALWWILELTGLPEIIVDFSRRGTIGRKVVYK</sequence>
<dbReference type="Proteomes" id="UP001187531">
    <property type="component" value="Unassembled WGS sequence"/>
</dbReference>
<proteinExistence type="predicted"/>
<gene>
    <name evidence="1" type="ORF">QYM36_017088</name>
</gene>
<comment type="caution">
    <text evidence="1">The sequence shown here is derived from an EMBL/GenBank/DDBJ whole genome shotgun (WGS) entry which is preliminary data.</text>
</comment>
<dbReference type="PANTHER" id="PTHR47027:SF20">
    <property type="entry name" value="REVERSE TRANSCRIPTASE-LIKE PROTEIN WITH RNA-DIRECTED DNA POLYMERASE DOMAIN"/>
    <property type="match status" value="1"/>
</dbReference>
<protein>
    <recommendedName>
        <fullName evidence="3">Reverse transcriptase domain-containing protein</fullName>
    </recommendedName>
</protein>
<reference evidence="1" key="1">
    <citation type="submission" date="2023-07" db="EMBL/GenBank/DDBJ databases">
        <title>Chromosome-level genome assembly of Artemia franciscana.</title>
        <authorList>
            <person name="Jo E."/>
        </authorList>
    </citation>
    <scope>NUCLEOTIDE SEQUENCE</scope>
    <source>
        <tissue evidence="1">Whole body</tissue>
    </source>
</reference>
<dbReference type="EMBL" id="JAVRJZ010000021">
    <property type="protein sequence ID" value="KAK2704921.1"/>
    <property type="molecule type" value="Genomic_DNA"/>
</dbReference>